<name>A0AAD6VGX6_9AGAR</name>
<proteinExistence type="predicted"/>
<organism evidence="2 3">
    <name type="scientific">Mycena pura</name>
    <dbReference type="NCBI Taxonomy" id="153505"/>
    <lineage>
        <taxon>Eukaryota</taxon>
        <taxon>Fungi</taxon>
        <taxon>Dikarya</taxon>
        <taxon>Basidiomycota</taxon>
        <taxon>Agaricomycotina</taxon>
        <taxon>Agaricomycetes</taxon>
        <taxon>Agaricomycetidae</taxon>
        <taxon>Agaricales</taxon>
        <taxon>Marasmiineae</taxon>
        <taxon>Mycenaceae</taxon>
        <taxon>Mycena</taxon>
    </lineage>
</organism>
<keyword evidence="3" id="KW-1185">Reference proteome</keyword>
<accession>A0AAD6VGX6</accession>
<feature type="region of interest" description="Disordered" evidence="1">
    <location>
        <begin position="963"/>
        <end position="985"/>
    </location>
</feature>
<sequence>MRALWAKDAEKIGSATCPDCNRVLKYGPGGLINLEKTHKGTQVCIDLKKKIDKAAAARKTTTISNFFHKKAPPVPSTVQAPSLIQSTSSNATAISENPTITGINPTITGIILPAASTVAKLSVSPTNTSADISPRLIDLIHQLREGARRLPATIPEADHNNPLSLFAGDPALYVGEAVKAEDLWEALESNFHKAFGYGMSPESRECMIQPGLQGIGGFCSFLEYFVIKRGLRGGMVELKVEQLLDAMNIVLKKHGTATSDPGKLTKNSIIVVDSDSETEIPSIPAKAAPHPPPVAPQCTGFIFPFGSNYPFGLHDTITFPWSFTSSHGTVILRSYDCTRSPIAGRPTCDPCATVPREPALAGILDRAEHGIPENAKYAYYSFSGLTELLRRKNQRIQELHLRGLNTARKLLSQARSLSDYKRLVRAIGSGVAQNVDRLIRVALRQKRGIRAILRLHDDAARGVYHPKDYTEEDDLRGVLIWKMGGNRLADLAHRALGLPGRTTLRNRLIVPPITPSPGAPQVSEVAQNVDACFAGITDVVAAKKVVHQILLFDELATEKRIRWDDKTNSFIGVCRQHASKISLQFNSEHDLEELFRALEKTETHAAEVHYAGEATVAAIGILSDDTRLYAARPILVSGDCKKETGKEHARNLIQPVVKGVNSKQVLTKLRIVSIASDGESRRGAAFIDMTFIRKLSPQSNIYHLLKDLPLMDLWVGEDDLTPDKDPKHVFKRLRNRLLRPSGTEVMGTHISTSINRSHLLFAGHSAQHLNSLFNPEDKQNVKVAFELLKDMWTLPPPTPDARPGVIAARIGLRTLGTLFYHLVFPYICVDLTLSEQLEHLSAAAHLALLLYRDGGKKALPTLLFTDIMLIVKNAYFCVAKAKVDDPDGNFWLILLGTDRLEQLFGILRTMIGNDRNLDILQLVERITGSTEIANIFAKYPHWDRPPRRLSLPALTRDSKELPDKVDHIRPPSWRGDTAVRNATPQTTWRRGRRMLAEELPHLGPAFNSLDTAVATNPDINILSPHGTLITKVKLDTDDNEDDDEPAAPGETAVTPSVPIDLEDAIVEEEEREVTPTKPVVSHFITVGNSDNTKTLRKSRALSLMQKYRHTAASTDRLRRVADVERFSPAGDVDIAEFDSTFGAPSILVSEPIVTLVRCEEKLFVCIGEVTDIRVDAKSVEQVALEALLEQAATVSFQILRVIPATADDDPTLKNDWVSGSSVRTVLASPGRLVLPIDPTLSTRIPGKPCYLFESSVLRAFGARLMDSITPHANRLIPKFTPTEHFPYRESQGAFPLFHVEIGPNVYI</sequence>
<comment type="caution">
    <text evidence="2">The sequence shown here is derived from an EMBL/GenBank/DDBJ whole genome shotgun (WGS) entry which is preliminary data.</text>
</comment>
<evidence type="ECO:0000313" key="3">
    <source>
        <dbReference type="Proteomes" id="UP001219525"/>
    </source>
</evidence>
<evidence type="ECO:0000256" key="1">
    <source>
        <dbReference type="SAM" id="MobiDB-lite"/>
    </source>
</evidence>
<protein>
    <submittedName>
        <fullName evidence="2">Uncharacterized protein</fullName>
    </submittedName>
</protein>
<dbReference type="EMBL" id="JARJCW010000023">
    <property type="protein sequence ID" value="KAJ7212564.1"/>
    <property type="molecule type" value="Genomic_DNA"/>
</dbReference>
<dbReference type="Proteomes" id="UP001219525">
    <property type="component" value="Unassembled WGS sequence"/>
</dbReference>
<gene>
    <name evidence="2" type="ORF">GGX14DRAFT_361600</name>
</gene>
<evidence type="ECO:0000313" key="2">
    <source>
        <dbReference type="EMBL" id="KAJ7212564.1"/>
    </source>
</evidence>
<reference evidence="2" key="1">
    <citation type="submission" date="2023-03" db="EMBL/GenBank/DDBJ databases">
        <title>Massive genome expansion in bonnet fungi (Mycena s.s.) driven by repeated elements and novel gene families across ecological guilds.</title>
        <authorList>
            <consortium name="Lawrence Berkeley National Laboratory"/>
            <person name="Harder C.B."/>
            <person name="Miyauchi S."/>
            <person name="Viragh M."/>
            <person name="Kuo A."/>
            <person name="Thoen E."/>
            <person name="Andreopoulos B."/>
            <person name="Lu D."/>
            <person name="Skrede I."/>
            <person name="Drula E."/>
            <person name="Henrissat B."/>
            <person name="Morin E."/>
            <person name="Kohler A."/>
            <person name="Barry K."/>
            <person name="LaButti K."/>
            <person name="Morin E."/>
            <person name="Salamov A."/>
            <person name="Lipzen A."/>
            <person name="Mereny Z."/>
            <person name="Hegedus B."/>
            <person name="Baldrian P."/>
            <person name="Stursova M."/>
            <person name="Weitz H."/>
            <person name="Taylor A."/>
            <person name="Grigoriev I.V."/>
            <person name="Nagy L.G."/>
            <person name="Martin F."/>
            <person name="Kauserud H."/>
        </authorList>
    </citation>
    <scope>NUCLEOTIDE SEQUENCE</scope>
    <source>
        <strain evidence="2">9144</strain>
    </source>
</reference>